<gene>
    <name evidence="1" type="ORF">EHH44_11610</name>
</gene>
<comment type="caution">
    <text evidence="1">The sequence shown here is derived from an EMBL/GenBank/DDBJ whole genome shotgun (WGS) entry which is preliminary data.</text>
</comment>
<keyword evidence="2" id="KW-1185">Reference proteome</keyword>
<evidence type="ECO:0000313" key="2">
    <source>
        <dbReference type="Proteomes" id="UP000268891"/>
    </source>
</evidence>
<organism evidence="1 2">
    <name type="scientific">Mycolicibacter terrae</name>
    <dbReference type="NCBI Taxonomy" id="1788"/>
    <lineage>
        <taxon>Bacteria</taxon>
        <taxon>Bacillati</taxon>
        <taxon>Actinomycetota</taxon>
        <taxon>Actinomycetes</taxon>
        <taxon>Mycobacteriales</taxon>
        <taxon>Mycobacteriaceae</taxon>
        <taxon>Mycolicibacter</taxon>
    </lineage>
</organism>
<reference evidence="1" key="1">
    <citation type="submission" date="2018-11" db="EMBL/GenBank/DDBJ databases">
        <authorList>
            <person name="Sattar A."/>
            <person name="Zunita Z."/>
            <person name="Jalila A."/>
            <person name="Saleha A.A."/>
        </authorList>
    </citation>
    <scope>NUCLEOTIDE SEQUENCE</scope>
    <source>
        <strain evidence="1">F12-74</strain>
    </source>
</reference>
<name>A0ACD2EMM1_9MYCO</name>
<dbReference type="Proteomes" id="UP000268891">
    <property type="component" value="Unassembled WGS sequence"/>
</dbReference>
<dbReference type="EMBL" id="RRZR01000022">
    <property type="protein sequence ID" value="RRR44365.1"/>
    <property type="molecule type" value="Genomic_DNA"/>
</dbReference>
<proteinExistence type="predicted"/>
<sequence>MMATVSIREFSYNPSAMFARAENGETLEITRHGKVIATLSPAPPKKRSRIEELEASGALHRSGKTLADLDTFTRTKLPEGAPDPLHALLEDRYSESDWERDFREEVEAKGMASGESKP</sequence>
<evidence type="ECO:0000313" key="1">
    <source>
        <dbReference type="EMBL" id="RRR44365.1"/>
    </source>
</evidence>
<accession>A0ACD2EMM1</accession>
<protein>
    <submittedName>
        <fullName evidence="1">Uncharacterized protein</fullName>
    </submittedName>
</protein>